<evidence type="ECO:0000256" key="1">
    <source>
        <dbReference type="SAM" id="MobiDB-lite"/>
    </source>
</evidence>
<protein>
    <submittedName>
        <fullName evidence="2">Uncharacterized protein</fullName>
    </submittedName>
</protein>
<feature type="region of interest" description="Disordered" evidence="1">
    <location>
        <begin position="1"/>
        <end position="24"/>
    </location>
</feature>
<dbReference type="Proteomes" id="UP000001812">
    <property type="component" value="Chromosome I"/>
</dbReference>
<gene>
    <name evidence="2" type="ORF">BURPS1710A_1668</name>
</gene>
<sequence length="80" mass="8013">MSAAAAKGCAQRTPPKPAVGGSWPAAPSACLRLSSSGSPAGNRFRGDVSLLRRSGAPAASQAPRFLPGHARAFHDASSIS</sequence>
<name>A0A0E1VYQ8_BURPE</name>
<organism evidence="2">
    <name type="scientific">Burkholderia pseudomallei 1710a</name>
    <dbReference type="NCBI Taxonomy" id="320371"/>
    <lineage>
        <taxon>Bacteria</taxon>
        <taxon>Pseudomonadati</taxon>
        <taxon>Pseudomonadota</taxon>
        <taxon>Betaproteobacteria</taxon>
        <taxon>Burkholderiales</taxon>
        <taxon>Burkholderiaceae</taxon>
        <taxon>Burkholderia</taxon>
        <taxon>pseudomallei group</taxon>
    </lineage>
</organism>
<evidence type="ECO:0000313" key="2">
    <source>
        <dbReference type="EMBL" id="EET06100.1"/>
    </source>
</evidence>
<accession>A0A0E1VYQ8</accession>
<dbReference type="HOGENOM" id="CLU_2583000_0_0_4"/>
<dbReference type="AlphaFoldDB" id="A0A0E1VYQ8"/>
<dbReference type="EMBL" id="CM000832">
    <property type="protein sequence ID" value="EET06100.1"/>
    <property type="molecule type" value="Genomic_DNA"/>
</dbReference>
<reference evidence="2" key="1">
    <citation type="submission" date="2009-05" db="EMBL/GenBank/DDBJ databases">
        <authorList>
            <person name="Harkins D.M."/>
            <person name="DeShazer D."/>
            <person name="Woods D.E."/>
            <person name="Brinkac L.M."/>
            <person name="Brown K.A."/>
            <person name="Hung G.C."/>
            <person name="Tuanyok A."/>
            <person name="Zhang B."/>
            <person name="Nierman W.C."/>
        </authorList>
    </citation>
    <scope>NUCLEOTIDE SEQUENCE [LARGE SCALE GENOMIC DNA]</scope>
    <source>
        <strain evidence="2">1710a</strain>
    </source>
</reference>
<proteinExistence type="predicted"/>